<dbReference type="InterPro" id="IPR050716">
    <property type="entry name" value="MAGUK"/>
</dbReference>
<dbReference type="InterPro" id="IPR036034">
    <property type="entry name" value="PDZ_sf"/>
</dbReference>
<dbReference type="InterPro" id="IPR004172">
    <property type="entry name" value="L27_dom"/>
</dbReference>
<dbReference type="InterPro" id="IPR036892">
    <property type="entry name" value="L27_dom_sf"/>
</dbReference>
<dbReference type="InterPro" id="IPR027417">
    <property type="entry name" value="P-loop_NTPase"/>
</dbReference>
<dbReference type="Gene3D" id="2.30.30.40">
    <property type="entry name" value="SH3 Domains"/>
    <property type="match status" value="1"/>
</dbReference>
<dbReference type="Gene3D" id="2.30.42.10">
    <property type="match status" value="1"/>
</dbReference>
<evidence type="ECO:0000313" key="9">
    <source>
        <dbReference type="Proteomes" id="UP000694558"/>
    </source>
</evidence>
<dbReference type="InterPro" id="IPR001478">
    <property type="entry name" value="PDZ"/>
</dbReference>
<feature type="domain" description="PDZ" evidence="6">
    <location>
        <begin position="127"/>
        <end position="208"/>
    </location>
</feature>
<dbReference type="SMART" id="SM00228">
    <property type="entry name" value="PDZ"/>
    <property type="match status" value="1"/>
</dbReference>
<dbReference type="FunFam" id="3.30.63.10:FF:000002">
    <property type="entry name" value="Guanylate kinase 1"/>
    <property type="match status" value="1"/>
</dbReference>
<dbReference type="CDD" id="cd00071">
    <property type="entry name" value="GMPK"/>
    <property type="match status" value="1"/>
</dbReference>
<protein>
    <submittedName>
        <fullName evidence="8">Membrane protein, palmitoylated 4a (MAGUK p55 subfamily member 4)</fullName>
    </submittedName>
</protein>
<dbReference type="PROSITE" id="PS51022">
    <property type="entry name" value="L27"/>
    <property type="match status" value="1"/>
</dbReference>
<comment type="similarity">
    <text evidence="1">Belongs to the MAGUK family.</text>
</comment>
<dbReference type="SMART" id="SM00072">
    <property type="entry name" value="GuKc"/>
    <property type="match status" value="1"/>
</dbReference>
<accession>A0A8D3AF21</accession>
<dbReference type="SUPFAM" id="SSF50044">
    <property type="entry name" value="SH3-domain"/>
    <property type="match status" value="1"/>
</dbReference>
<dbReference type="Ensembl" id="ENSSMAT00000017462.2">
    <property type="protein sequence ID" value="ENSSMAP00000017251.2"/>
    <property type="gene ID" value="ENSSMAG00000010477.2"/>
</dbReference>
<dbReference type="InterPro" id="IPR008145">
    <property type="entry name" value="GK/Ca_channel_bsu"/>
</dbReference>
<dbReference type="SUPFAM" id="SSF52540">
    <property type="entry name" value="P-loop containing nucleoside triphosphate hydrolases"/>
    <property type="match status" value="1"/>
</dbReference>
<dbReference type="SUPFAM" id="SSF101288">
    <property type="entry name" value="L27 domain"/>
    <property type="match status" value="1"/>
</dbReference>
<dbReference type="Proteomes" id="UP000694558">
    <property type="component" value="Chromosome 14"/>
</dbReference>
<evidence type="ECO:0000256" key="3">
    <source>
        <dbReference type="PROSITE-ProRule" id="PRU00192"/>
    </source>
</evidence>
<evidence type="ECO:0000313" key="8">
    <source>
        <dbReference type="Ensembl" id="ENSSMAP00000017251.2"/>
    </source>
</evidence>
<evidence type="ECO:0000259" key="6">
    <source>
        <dbReference type="PROSITE" id="PS50106"/>
    </source>
</evidence>
<dbReference type="Pfam" id="PF00595">
    <property type="entry name" value="PDZ"/>
    <property type="match status" value="1"/>
</dbReference>
<dbReference type="InterPro" id="IPR008144">
    <property type="entry name" value="Guanylate_kin-like_dom"/>
</dbReference>
<dbReference type="PANTHER" id="PTHR23122">
    <property type="entry name" value="MEMBRANE-ASSOCIATED GUANYLATE KINASE MAGUK"/>
    <property type="match status" value="1"/>
</dbReference>
<dbReference type="Pfam" id="PF02828">
    <property type="entry name" value="L27"/>
    <property type="match status" value="1"/>
</dbReference>
<dbReference type="InterPro" id="IPR036028">
    <property type="entry name" value="SH3-like_dom_sf"/>
</dbReference>
<dbReference type="InterPro" id="IPR001452">
    <property type="entry name" value="SH3_domain"/>
</dbReference>
<dbReference type="PROSITE" id="PS50106">
    <property type="entry name" value="PDZ"/>
    <property type="match status" value="1"/>
</dbReference>
<evidence type="ECO:0000259" key="7">
    <source>
        <dbReference type="PROSITE" id="PS51022"/>
    </source>
</evidence>
<evidence type="ECO:0000259" key="5">
    <source>
        <dbReference type="PROSITE" id="PS50052"/>
    </source>
</evidence>
<dbReference type="PROSITE" id="PS50002">
    <property type="entry name" value="SH3"/>
    <property type="match status" value="1"/>
</dbReference>
<reference evidence="8" key="1">
    <citation type="submission" date="2023-05" db="EMBL/GenBank/DDBJ databases">
        <title>High-quality long-read genome of Scophthalmus maximus.</title>
        <authorList>
            <person name="Lien S."/>
            <person name="Martinez P."/>
        </authorList>
    </citation>
    <scope>NUCLEOTIDE SEQUENCE [LARGE SCALE GENOMIC DNA]</scope>
</reference>
<dbReference type="GeneTree" id="ENSGT00940000156444"/>
<evidence type="ECO:0000256" key="2">
    <source>
        <dbReference type="ARBA" id="ARBA00022443"/>
    </source>
</evidence>
<dbReference type="InterPro" id="IPR014775">
    <property type="entry name" value="L27_C"/>
</dbReference>
<keyword evidence="2 3" id="KW-0728">SH3 domain</keyword>
<organism evidence="8 9">
    <name type="scientific">Scophthalmus maximus</name>
    <name type="common">Turbot</name>
    <name type="synonym">Psetta maxima</name>
    <dbReference type="NCBI Taxonomy" id="52904"/>
    <lineage>
        <taxon>Eukaryota</taxon>
        <taxon>Metazoa</taxon>
        <taxon>Chordata</taxon>
        <taxon>Craniata</taxon>
        <taxon>Vertebrata</taxon>
        <taxon>Euteleostomi</taxon>
        <taxon>Actinopterygii</taxon>
        <taxon>Neopterygii</taxon>
        <taxon>Teleostei</taxon>
        <taxon>Neoteleostei</taxon>
        <taxon>Acanthomorphata</taxon>
        <taxon>Carangaria</taxon>
        <taxon>Pleuronectiformes</taxon>
        <taxon>Pleuronectoidei</taxon>
        <taxon>Scophthalmidae</taxon>
        <taxon>Scophthalmus</taxon>
    </lineage>
</organism>
<reference evidence="8" key="2">
    <citation type="submission" date="2025-08" db="UniProtKB">
        <authorList>
            <consortium name="Ensembl"/>
        </authorList>
    </citation>
    <scope>IDENTIFICATION</scope>
</reference>
<name>A0A8D3AF21_SCOMX</name>
<feature type="domain" description="SH3" evidence="4">
    <location>
        <begin position="215"/>
        <end position="285"/>
    </location>
</feature>
<dbReference type="Pfam" id="PF00625">
    <property type="entry name" value="Guanylate_kin"/>
    <property type="match status" value="1"/>
</dbReference>
<sequence>ELERRRNLESSGISEVLSSVVDDVSHAVNRNVGGAQLLQELLGAPWLHALLQVLYDPGQQVNTQHAVTSSSKGHRPSAEARELYGLLGSPHMQALLSSHDSVAQSDYGPVLPPLPDDLPEDEEAVRIVCLVKNNQPLGATIRRDEDTGGIYIARVIHGGLADRSGLLHPGDLVVEVNGHPVGGLDPEQVIQMLIHSQGTILFKVIPKAAQSSSSQKPVYMRAMVDYFPQQDSSIPCPDAGMAFSRGDLLEVVDQSDGQWWQARKLPCAVSCAGLIPSAIDVSPAGFRRTFRLWRRTSYRKRRQSCTSCSPSSSTLSSPYEEVALYQRPPAGEPPPHHPRASGVGVSELRKRLIKLNPSTFQGPVPHTTRPMGAGEQTGREYHFVTKELFEYMVCNHRFVEYGEYRGHLYGTSTDAIDDVLKRGRMCVIDVEPHSIQPLRTRKLKPYVIFIKAPGPERLRQTRRHARLITNCSVNRAFTEDDFVELEEASRLMEAKYKHFFDCVLVNDDLQDACMQLCSVIQQAQEEPQWIPVSWGRPEE</sequence>
<dbReference type="AlphaFoldDB" id="A0A8D3AF21"/>
<dbReference type="Gene3D" id="3.40.50.300">
    <property type="entry name" value="P-loop containing nucleotide triphosphate hydrolases"/>
    <property type="match status" value="1"/>
</dbReference>
<dbReference type="CDD" id="cd06799">
    <property type="entry name" value="PDZ_MPP3-MPP4-MPP7-like"/>
    <property type="match status" value="1"/>
</dbReference>
<dbReference type="SMART" id="SM00569">
    <property type="entry name" value="L27"/>
    <property type="match status" value="1"/>
</dbReference>
<dbReference type="SUPFAM" id="SSF50156">
    <property type="entry name" value="PDZ domain-like"/>
    <property type="match status" value="1"/>
</dbReference>
<dbReference type="Gene3D" id="1.10.287.650">
    <property type="entry name" value="L27 domain"/>
    <property type="match status" value="1"/>
</dbReference>
<feature type="domain" description="Guanylate kinase-like" evidence="5">
    <location>
        <begin position="340"/>
        <end position="521"/>
    </location>
</feature>
<dbReference type="PROSITE" id="PS50052">
    <property type="entry name" value="GUANYLATE_KINASE_2"/>
    <property type="match status" value="1"/>
</dbReference>
<evidence type="ECO:0000259" key="4">
    <source>
        <dbReference type="PROSITE" id="PS50002"/>
    </source>
</evidence>
<evidence type="ECO:0000256" key="1">
    <source>
        <dbReference type="ARBA" id="ARBA00007014"/>
    </source>
</evidence>
<feature type="domain" description="L27" evidence="7">
    <location>
        <begin position="55"/>
        <end position="110"/>
    </location>
</feature>
<proteinExistence type="inferred from homology"/>